<sequence>MAEGYKGDVDVRTCWQALAGEPDSFLVDVRTHAEWSYVGLPDLQAIGRAPVLIEWQSYPSMAVAPDFAERLAEAVTQAGGSTQSSLYFLCRSGVRSIAGAVAATRAGFANSYNVLDGFEGPPDEEAHRGRLAGWKAAGLPWSQR</sequence>
<keyword evidence="2" id="KW-1185">Reference proteome</keyword>
<organism evidence="1 2">
    <name type="scientific">Antarcticirhabdus aurantiaca</name>
    <dbReference type="NCBI Taxonomy" id="2606717"/>
    <lineage>
        <taxon>Bacteria</taxon>
        <taxon>Pseudomonadati</taxon>
        <taxon>Pseudomonadota</taxon>
        <taxon>Alphaproteobacteria</taxon>
        <taxon>Hyphomicrobiales</taxon>
        <taxon>Aurantimonadaceae</taxon>
        <taxon>Antarcticirhabdus</taxon>
    </lineage>
</organism>
<name>A0ACD4NLN1_9HYPH</name>
<protein>
    <submittedName>
        <fullName evidence="1">Rhodanese-like domain-containing protein</fullName>
    </submittedName>
</protein>
<reference evidence="1" key="1">
    <citation type="submission" date="2022-11" db="EMBL/GenBank/DDBJ databases">
        <title>beta-Carotene-producing bacterium, Jeongeuplla avenae sp. nov., alleviates the salt stress of Arabidopsis seedlings.</title>
        <authorList>
            <person name="Jiang L."/>
            <person name="Lee J."/>
        </authorList>
    </citation>
    <scope>NUCLEOTIDE SEQUENCE</scope>
    <source>
        <strain evidence="1">DY_R2A_6</strain>
    </source>
</reference>
<evidence type="ECO:0000313" key="1">
    <source>
        <dbReference type="EMBL" id="WAJ27753.1"/>
    </source>
</evidence>
<evidence type="ECO:0000313" key="2">
    <source>
        <dbReference type="Proteomes" id="UP001163223"/>
    </source>
</evidence>
<dbReference type="Proteomes" id="UP001163223">
    <property type="component" value="Chromosome"/>
</dbReference>
<proteinExistence type="predicted"/>
<dbReference type="EMBL" id="CP113520">
    <property type="protein sequence ID" value="WAJ27753.1"/>
    <property type="molecule type" value="Genomic_DNA"/>
</dbReference>
<accession>A0ACD4NLN1</accession>
<gene>
    <name evidence="1" type="ORF">OXU80_23385</name>
</gene>